<keyword evidence="8" id="KW-0863">Zinc-finger</keyword>
<keyword evidence="7 14" id="KW-0255">Endonuclease</keyword>
<dbReference type="Pfam" id="PF12796">
    <property type="entry name" value="Ank_2"/>
    <property type="match status" value="1"/>
</dbReference>
<keyword evidence="9 14" id="KW-0378">Hydrolase</keyword>
<keyword evidence="12 15" id="KW-0175">Coiled coil</keyword>
<dbReference type="InterPro" id="IPR041540">
    <property type="entry name" value="VATC"/>
</dbReference>
<evidence type="ECO:0000256" key="2">
    <source>
        <dbReference type="ARBA" id="ARBA00009262"/>
    </source>
</evidence>
<keyword evidence="4 14" id="KW-0540">Nuclease</keyword>
<evidence type="ECO:0000256" key="8">
    <source>
        <dbReference type="ARBA" id="ARBA00022771"/>
    </source>
</evidence>
<dbReference type="PANTHER" id="PTHR16036">
    <property type="entry name" value="ANKYRIN REPEAT AND ZINC FINGER DOMAIN-CONTAINING PROTEIN 1"/>
    <property type="match status" value="1"/>
</dbReference>
<feature type="region of interest" description="Disordered" evidence="16">
    <location>
        <begin position="584"/>
        <end position="626"/>
    </location>
</feature>
<dbReference type="GO" id="GO:0008270">
    <property type="term" value="F:zinc ion binding"/>
    <property type="evidence" value="ECO:0007669"/>
    <property type="project" value="UniProtKB-KW"/>
</dbReference>
<dbReference type="InterPro" id="IPR002110">
    <property type="entry name" value="Ankyrin_rpt"/>
</dbReference>
<comment type="subcellular location">
    <subcellularLocation>
        <location evidence="1">Cytoplasm</location>
    </subcellularLocation>
</comment>
<feature type="coiled-coil region" evidence="15">
    <location>
        <begin position="385"/>
        <end position="422"/>
    </location>
</feature>
<comment type="domain">
    <text evidence="14">The VLRF1 domain mediates binding to the 60S ribosomal subunit.</text>
</comment>
<keyword evidence="11 13" id="KW-0040">ANK repeat</keyword>
<dbReference type="Gene3D" id="1.25.40.20">
    <property type="entry name" value="Ankyrin repeat-containing domain"/>
    <property type="match status" value="1"/>
</dbReference>
<dbReference type="SMART" id="SM00248">
    <property type="entry name" value="ANK"/>
    <property type="match status" value="2"/>
</dbReference>
<dbReference type="SUPFAM" id="SSF57667">
    <property type="entry name" value="beta-beta-alpha zinc fingers"/>
    <property type="match status" value="1"/>
</dbReference>
<dbReference type="InterPro" id="IPR041175">
    <property type="entry name" value="VLRF1/Vms1"/>
</dbReference>
<evidence type="ECO:0000256" key="11">
    <source>
        <dbReference type="ARBA" id="ARBA00023043"/>
    </source>
</evidence>
<name>F4PQC6_CACFS</name>
<dbReference type="GeneID" id="14874284"/>
<dbReference type="EMBL" id="GL883009">
    <property type="protein sequence ID" value="EGG22589.1"/>
    <property type="molecule type" value="Genomic_DNA"/>
</dbReference>
<keyword evidence="19" id="KW-1185">Reference proteome</keyword>
<comment type="similarity">
    <text evidence="2 14">Belongs to the ANKZF1/VMS1 family.</text>
</comment>
<dbReference type="Pfam" id="PF18826">
    <property type="entry name" value="bVLRF1"/>
    <property type="match status" value="1"/>
</dbReference>
<sequence length="710" mass="80931">MKRVTCFQLSNSSFLKDDQRDKLEVILSTKCLDEIQQSFHQQPQQPSVVPTTVTSTTTTVSSSTSTSTSTSATTEFDHLCNTCSIRFNDKDLRNNHYRSQLHRYNLKLKMAHLPILGEKEFEQMTNNKEEEEDSDSDSSGGSDSESEKILTNAQSSLMDDNDEYQGYQFYETSIEMNDPKLKIVSKELKLQVNVWRCILGSTQDFRAMSSAEKPQLVNTFNRVCRAGTAATTPLTWAVLLCSGGRFAGALYKAPNLSKSFEHKTFHRYTTRKKQGGSQSTKDSQGGNKKSAGAAMRRYNEKRLREEVAEVLESWKSHLQQCNYIFVFAPKGNTRDILFYPGGPIAPEDQRIRNIPFPIIRPTYSETQRVTSTLFSVDIDLLEDFSILEKEKEAELEAELEKEREKEQRIATANQIKQQLKDTQAKQISVYETDILFKATKAKDLNEVKRLLEDDLDYELPIPSENDSIITPLSIAIDNKDNEMIKYLIQILPSDINVNIPKWNFKSCLMKAASDGHVDLVLMLLDGGADPTIKSPITNETVYDSAKGHQKVRDALREWAGDNIGKFDYTLANIPPLTKQMIADREEKKKQKKQQQKEKEKAKKLAEKENKAKEEEQKKKKEQDRLKKVEEAKLVQQVQQTRIAKNDMLTERERRALAAETRLVGGIKCTQCGIPIAGMPFERLNHFYCSTRCVVQHKNSTNVNDLLLNKK</sequence>
<dbReference type="InterPro" id="IPR036236">
    <property type="entry name" value="Znf_C2H2_sf"/>
</dbReference>
<evidence type="ECO:0000256" key="6">
    <source>
        <dbReference type="ARBA" id="ARBA00022737"/>
    </source>
</evidence>
<protein>
    <recommendedName>
        <fullName evidence="17">VLRF1 domain-containing protein</fullName>
    </recommendedName>
</protein>
<evidence type="ECO:0000256" key="1">
    <source>
        <dbReference type="ARBA" id="ARBA00004496"/>
    </source>
</evidence>
<dbReference type="GO" id="GO:0005737">
    <property type="term" value="C:cytoplasm"/>
    <property type="evidence" value="ECO:0007669"/>
    <property type="project" value="UniProtKB-SubCell"/>
</dbReference>
<feature type="region of interest" description="Disordered" evidence="16">
    <location>
        <begin position="267"/>
        <end position="296"/>
    </location>
</feature>
<dbReference type="PROSITE" id="PS50088">
    <property type="entry name" value="ANK_REPEAT"/>
    <property type="match status" value="1"/>
</dbReference>
<proteinExistence type="inferred from homology"/>
<organism evidence="18 19">
    <name type="scientific">Cavenderia fasciculata</name>
    <name type="common">Slime mold</name>
    <name type="synonym">Dictyostelium fasciculatum</name>
    <dbReference type="NCBI Taxonomy" id="261658"/>
    <lineage>
        <taxon>Eukaryota</taxon>
        <taxon>Amoebozoa</taxon>
        <taxon>Evosea</taxon>
        <taxon>Eumycetozoa</taxon>
        <taxon>Dictyostelia</taxon>
        <taxon>Acytosteliales</taxon>
        <taxon>Cavenderiaceae</taxon>
        <taxon>Cavenderia</taxon>
    </lineage>
</organism>
<feature type="repeat" description="ANK" evidence="13">
    <location>
        <begin position="503"/>
        <end position="535"/>
    </location>
</feature>
<evidence type="ECO:0000259" key="17">
    <source>
        <dbReference type="PROSITE" id="PS52044"/>
    </source>
</evidence>
<keyword evidence="3 14" id="KW-0963">Cytoplasm</keyword>
<feature type="region of interest" description="Disordered" evidence="16">
    <location>
        <begin position="124"/>
        <end position="147"/>
    </location>
</feature>
<evidence type="ECO:0000256" key="7">
    <source>
        <dbReference type="ARBA" id="ARBA00022759"/>
    </source>
</evidence>
<gene>
    <name evidence="18" type="ORF">DFA_04719</name>
</gene>
<keyword evidence="5" id="KW-0479">Metal-binding</keyword>
<dbReference type="Pfam" id="PF18716">
    <property type="entry name" value="VATC"/>
    <property type="match status" value="1"/>
</dbReference>
<dbReference type="GO" id="GO:0036503">
    <property type="term" value="P:ERAD pathway"/>
    <property type="evidence" value="ECO:0007669"/>
    <property type="project" value="TreeGrafter"/>
</dbReference>
<dbReference type="InterPro" id="IPR036770">
    <property type="entry name" value="Ankyrin_rpt-contain_sf"/>
</dbReference>
<dbReference type="AlphaFoldDB" id="F4PQC6"/>
<evidence type="ECO:0000256" key="16">
    <source>
        <dbReference type="SAM" id="MobiDB-lite"/>
    </source>
</evidence>
<evidence type="ECO:0000256" key="9">
    <source>
        <dbReference type="ARBA" id="ARBA00022801"/>
    </source>
</evidence>
<keyword evidence="6" id="KW-0677">Repeat</keyword>
<feature type="domain" description="VLRF1" evidence="17">
    <location>
        <begin position="232"/>
        <end position="376"/>
    </location>
</feature>
<dbReference type="RefSeq" id="XP_004360440.1">
    <property type="nucleotide sequence ID" value="XM_004360383.1"/>
</dbReference>
<evidence type="ECO:0000256" key="14">
    <source>
        <dbReference type="PROSITE-ProRule" id="PRU01389"/>
    </source>
</evidence>
<dbReference type="InterPro" id="IPR013087">
    <property type="entry name" value="Znf_C2H2_type"/>
</dbReference>
<evidence type="ECO:0000256" key="3">
    <source>
        <dbReference type="ARBA" id="ARBA00022490"/>
    </source>
</evidence>
<evidence type="ECO:0000313" key="18">
    <source>
        <dbReference type="EMBL" id="EGG22589.1"/>
    </source>
</evidence>
<dbReference type="SUPFAM" id="SSF48403">
    <property type="entry name" value="Ankyrin repeat"/>
    <property type="match status" value="1"/>
</dbReference>
<dbReference type="GO" id="GO:0016787">
    <property type="term" value="F:hydrolase activity"/>
    <property type="evidence" value="ECO:0007669"/>
    <property type="project" value="UniProtKB-KW"/>
</dbReference>
<evidence type="ECO:0000313" key="19">
    <source>
        <dbReference type="Proteomes" id="UP000007797"/>
    </source>
</evidence>
<evidence type="ECO:0000256" key="5">
    <source>
        <dbReference type="ARBA" id="ARBA00022723"/>
    </source>
</evidence>
<dbReference type="PANTHER" id="PTHR16036:SF2">
    <property type="entry name" value="TRNA ENDONUCLEASE ANKZF1"/>
    <property type="match status" value="1"/>
</dbReference>
<evidence type="ECO:0000256" key="10">
    <source>
        <dbReference type="ARBA" id="ARBA00022833"/>
    </source>
</evidence>
<dbReference type="STRING" id="1054147.F4PQC6"/>
<evidence type="ECO:0000256" key="13">
    <source>
        <dbReference type="PROSITE-ProRule" id="PRU00023"/>
    </source>
</evidence>
<evidence type="ECO:0000256" key="4">
    <source>
        <dbReference type="ARBA" id="ARBA00022722"/>
    </source>
</evidence>
<dbReference type="PROSITE" id="PS00028">
    <property type="entry name" value="ZINC_FINGER_C2H2_1"/>
    <property type="match status" value="1"/>
</dbReference>
<feature type="active site" evidence="14">
    <location>
        <position position="278"/>
    </location>
</feature>
<dbReference type="PROSITE" id="PS52044">
    <property type="entry name" value="VLRF1"/>
    <property type="match status" value="1"/>
</dbReference>
<evidence type="ECO:0000256" key="12">
    <source>
        <dbReference type="ARBA" id="ARBA00023054"/>
    </source>
</evidence>
<dbReference type="OrthoDB" id="429841at2759"/>
<keyword evidence="10" id="KW-0862">Zinc</keyword>
<dbReference type="InterPro" id="IPR047139">
    <property type="entry name" value="ANKZ1/VMS1"/>
</dbReference>
<dbReference type="OMA" id="GPHIFMC"/>
<dbReference type="Proteomes" id="UP000007797">
    <property type="component" value="Unassembled WGS sequence"/>
</dbReference>
<accession>F4PQC6</accession>
<feature type="compositionally biased region" description="Polar residues" evidence="16">
    <location>
        <begin position="275"/>
        <end position="287"/>
    </location>
</feature>
<dbReference type="GO" id="GO:0004519">
    <property type="term" value="F:endonuclease activity"/>
    <property type="evidence" value="ECO:0007669"/>
    <property type="project" value="UniProtKB-KW"/>
</dbReference>
<dbReference type="KEGG" id="dfa:DFA_04719"/>
<reference evidence="19" key="1">
    <citation type="journal article" date="2011" name="Genome Res.">
        <title>Phylogeny-wide analysis of social amoeba genomes highlights ancient origins for complex intercellular communication.</title>
        <authorList>
            <person name="Heidel A.J."/>
            <person name="Lawal H.M."/>
            <person name="Felder M."/>
            <person name="Schilde C."/>
            <person name="Helps N.R."/>
            <person name="Tunggal B."/>
            <person name="Rivero F."/>
            <person name="John U."/>
            <person name="Schleicher M."/>
            <person name="Eichinger L."/>
            <person name="Platzer M."/>
            <person name="Noegel A.A."/>
            <person name="Schaap P."/>
            <person name="Gloeckner G."/>
        </authorList>
    </citation>
    <scope>NUCLEOTIDE SEQUENCE [LARGE SCALE GENOMIC DNA]</scope>
    <source>
        <strain evidence="19">SH3</strain>
    </source>
</reference>
<evidence type="ECO:0000256" key="15">
    <source>
        <dbReference type="SAM" id="Coils"/>
    </source>
</evidence>